<evidence type="ECO:0000256" key="6">
    <source>
        <dbReference type="ARBA" id="ARBA00023136"/>
    </source>
</evidence>
<dbReference type="Proteomes" id="UP001055804">
    <property type="component" value="Unassembled WGS sequence"/>
</dbReference>
<dbReference type="Pfam" id="PF01313">
    <property type="entry name" value="Bac_export_3"/>
    <property type="match status" value="1"/>
</dbReference>
<comment type="similarity">
    <text evidence="2">Belongs to the FliQ/MopD/SpaQ family.</text>
</comment>
<protein>
    <submittedName>
        <fullName evidence="8">Flagellar biosynthetic protein FliQ</fullName>
    </submittedName>
</protein>
<evidence type="ECO:0000256" key="1">
    <source>
        <dbReference type="ARBA" id="ARBA00004651"/>
    </source>
</evidence>
<evidence type="ECO:0000313" key="8">
    <source>
        <dbReference type="EMBL" id="MCP1336798.1"/>
    </source>
</evidence>
<keyword evidence="9" id="KW-1185">Reference proteome</keyword>
<evidence type="ECO:0000256" key="5">
    <source>
        <dbReference type="ARBA" id="ARBA00022989"/>
    </source>
</evidence>
<proteinExistence type="inferred from homology"/>
<organism evidence="8 9">
    <name type="scientific">Futiania mangrovi</name>
    <dbReference type="NCBI Taxonomy" id="2959716"/>
    <lineage>
        <taxon>Bacteria</taxon>
        <taxon>Pseudomonadati</taxon>
        <taxon>Pseudomonadota</taxon>
        <taxon>Alphaproteobacteria</taxon>
        <taxon>Futianiales</taxon>
        <taxon>Futianiaceae</taxon>
        <taxon>Futiania</taxon>
    </lineage>
</organism>
<gene>
    <name evidence="8" type="ORF">NJQ99_10295</name>
</gene>
<keyword evidence="8" id="KW-0966">Cell projection</keyword>
<dbReference type="AlphaFoldDB" id="A0A9J6PEG3"/>
<keyword evidence="6 7" id="KW-0472">Membrane</keyword>
<evidence type="ECO:0000256" key="4">
    <source>
        <dbReference type="ARBA" id="ARBA00022692"/>
    </source>
</evidence>
<feature type="transmembrane region" description="Helical" evidence="7">
    <location>
        <begin position="20"/>
        <end position="41"/>
    </location>
</feature>
<keyword evidence="5 7" id="KW-1133">Transmembrane helix</keyword>
<dbReference type="PANTHER" id="PTHR34040">
    <property type="entry name" value="FLAGELLAR BIOSYNTHETIC PROTEIN FLIQ"/>
    <property type="match status" value="1"/>
</dbReference>
<name>A0A9J6PEG3_9PROT</name>
<dbReference type="EMBL" id="JAMZFT010000002">
    <property type="protein sequence ID" value="MCP1336798.1"/>
    <property type="molecule type" value="Genomic_DNA"/>
</dbReference>
<dbReference type="PANTHER" id="PTHR34040:SF2">
    <property type="entry name" value="FLAGELLAR BIOSYNTHETIC PROTEIN FLIQ"/>
    <property type="match status" value="1"/>
</dbReference>
<evidence type="ECO:0000256" key="2">
    <source>
        <dbReference type="ARBA" id="ARBA00006156"/>
    </source>
</evidence>
<dbReference type="GO" id="GO:0005886">
    <property type="term" value="C:plasma membrane"/>
    <property type="evidence" value="ECO:0007669"/>
    <property type="project" value="UniProtKB-SubCell"/>
</dbReference>
<comment type="caution">
    <text evidence="8">The sequence shown here is derived from an EMBL/GenBank/DDBJ whole genome shotgun (WGS) entry which is preliminary data.</text>
</comment>
<accession>A0A9J6PEG3</accession>
<evidence type="ECO:0000256" key="7">
    <source>
        <dbReference type="SAM" id="Phobius"/>
    </source>
</evidence>
<keyword evidence="4 7" id="KW-0812">Transmembrane</keyword>
<keyword evidence="8" id="KW-0282">Flagellum</keyword>
<keyword evidence="8" id="KW-0969">Cilium</keyword>
<dbReference type="InterPro" id="IPR002191">
    <property type="entry name" value="Bac_export_3"/>
</dbReference>
<sequence length="89" mass="9849">MDPTMFSQYLYKMALVTALYAAPPLLIATGVGFIIALFQALTQIQDQMLPQAVKLLAVGLSLLYLGAQLSRPLVDLTVEVFRDFPYLVQ</sequence>
<reference evidence="8" key="1">
    <citation type="submission" date="2022-06" db="EMBL/GenBank/DDBJ databases">
        <title>Isolation and Genomics of Futiania mangrovii gen. nov., sp. nov., a Rare and Metabolically-versatile member in the Class Alphaproteobacteria.</title>
        <authorList>
            <person name="Liu L."/>
            <person name="Huang W.-C."/>
            <person name="Pan J."/>
            <person name="Li J."/>
            <person name="Huang Y."/>
            <person name="Du H."/>
            <person name="Liu Y."/>
            <person name="Li M."/>
        </authorList>
    </citation>
    <scope>NUCLEOTIDE SEQUENCE</scope>
    <source>
        <strain evidence="8">FT118</strain>
    </source>
</reference>
<evidence type="ECO:0000313" key="9">
    <source>
        <dbReference type="Proteomes" id="UP001055804"/>
    </source>
</evidence>
<dbReference type="PRINTS" id="PR00952">
    <property type="entry name" value="TYPE3IMQPROT"/>
</dbReference>
<keyword evidence="3" id="KW-1003">Cell membrane</keyword>
<dbReference type="RefSeq" id="WP_269332744.1">
    <property type="nucleotide sequence ID" value="NZ_JAMZFT010000002.1"/>
</dbReference>
<comment type="subcellular location">
    <subcellularLocation>
        <location evidence="1">Cell membrane</location>
        <topology evidence="1">Multi-pass membrane protein</topology>
    </subcellularLocation>
</comment>
<dbReference type="GO" id="GO:0009306">
    <property type="term" value="P:protein secretion"/>
    <property type="evidence" value="ECO:0007669"/>
    <property type="project" value="InterPro"/>
</dbReference>
<evidence type="ECO:0000256" key="3">
    <source>
        <dbReference type="ARBA" id="ARBA00022475"/>
    </source>
</evidence>